<protein>
    <recommendedName>
        <fullName evidence="12">Transporter</fullName>
    </recommendedName>
</protein>
<feature type="transmembrane region" description="Helical" evidence="9">
    <location>
        <begin position="384"/>
        <end position="404"/>
    </location>
</feature>
<dbReference type="OrthoDB" id="6581954at2759"/>
<feature type="binding site" evidence="7">
    <location>
        <position position="299"/>
    </location>
    <ligand>
        <name>Na(+)</name>
        <dbReference type="ChEBI" id="CHEBI:29101"/>
        <label>1</label>
    </ligand>
</feature>
<keyword evidence="4" id="KW-0769">Symport</keyword>
<keyword evidence="11" id="KW-1185">Reference proteome</keyword>
<evidence type="ECO:0000256" key="8">
    <source>
        <dbReference type="PIRSR" id="PIRSR600175-2"/>
    </source>
</evidence>
<dbReference type="EMBL" id="CAJFDH010000001">
    <property type="protein sequence ID" value="CAD5205537.1"/>
    <property type="molecule type" value="Genomic_DNA"/>
</dbReference>
<feature type="transmembrane region" description="Helical" evidence="9">
    <location>
        <begin position="506"/>
        <end position="529"/>
    </location>
</feature>
<name>A0A811JQ91_9BILA</name>
<reference evidence="10" key="1">
    <citation type="submission" date="2020-09" db="EMBL/GenBank/DDBJ databases">
        <authorList>
            <person name="Kikuchi T."/>
        </authorList>
    </citation>
    <scope>NUCLEOTIDE SEQUENCE</scope>
    <source>
        <strain evidence="10">SH1</strain>
    </source>
</reference>
<feature type="transmembrane region" description="Helical" evidence="9">
    <location>
        <begin position="42"/>
        <end position="61"/>
    </location>
</feature>
<dbReference type="PANTHER" id="PTHR11616">
    <property type="entry name" value="SODIUM/CHLORIDE DEPENDENT TRANSPORTER"/>
    <property type="match status" value="1"/>
</dbReference>
<evidence type="ECO:0000256" key="2">
    <source>
        <dbReference type="ARBA" id="ARBA00022448"/>
    </source>
</evidence>
<keyword evidence="5 9" id="KW-1133">Transmembrane helix</keyword>
<dbReference type="AlphaFoldDB" id="A0A811JQ91"/>
<dbReference type="PRINTS" id="PR00176">
    <property type="entry name" value="NANEUSMPORT"/>
</dbReference>
<evidence type="ECO:0000256" key="4">
    <source>
        <dbReference type="ARBA" id="ARBA00022847"/>
    </source>
</evidence>
<dbReference type="GO" id="GO:0043005">
    <property type="term" value="C:neuron projection"/>
    <property type="evidence" value="ECO:0007669"/>
    <property type="project" value="TreeGrafter"/>
</dbReference>
<dbReference type="InterPro" id="IPR000175">
    <property type="entry name" value="Na/ntran_symport"/>
</dbReference>
<evidence type="ECO:0000313" key="11">
    <source>
        <dbReference type="Proteomes" id="UP000614601"/>
    </source>
</evidence>
<keyword evidence="7" id="KW-0479">Metal-binding</keyword>
<keyword evidence="7" id="KW-0915">Sodium</keyword>
<dbReference type="GO" id="GO:0005886">
    <property type="term" value="C:plasma membrane"/>
    <property type="evidence" value="ECO:0007669"/>
    <property type="project" value="TreeGrafter"/>
</dbReference>
<feature type="transmembrane region" description="Helical" evidence="9">
    <location>
        <begin position="462"/>
        <end position="480"/>
    </location>
</feature>
<organism evidence="10 11">
    <name type="scientific">Bursaphelenchus okinawaensis</name>
    <dbReference type="NCBI Taxonomy" id="465554"/>
    <lineage>
        <taxon>Eukaryota</taxon>
        <taxon>Metazoa</taxon>
        <taxon>Ecdysozoa</taxon>
        <taxon>Nematoda</taxon>
        <taxon>Chromadorea</taxon>
        <taxon>Rhabditida</taxon>
        <taxon>Tylenchina</taxon>
        <taxon>Tylenchomorpha</taxon>
        <taxon>Aphelenchoidea</taxon>
        <taxon>Aphelenchoididae</taxon>
        <taxon>Bursaphelenchus</taxon>
    </lineage>
</organism>
<comment type="caution">
    <text evidence="10">The sequence shown here is derived from an EMBL/GenBank/DDBJ whole genome shotgun (WGS) entry which is preliminary data.</text>
</comment>
<feature type="transmembrane region" description="Helical" evidence="9">
    <location>
        <begin position="550"/>
        <end position="572"/>
    </location>
</feature>
<evidence type="ECO:0000256" key="3">
    <source>
        <dbReference type="ARBA" id="ARBA00022692"/>
    </source>
</evidence>
<evidence type="ECO:0000256" key="5">
    <source>
        <dbReference type="ARBA" id="ARBA00022989"/>
    </source>
</evidence>
<feature type="binding site" evidence="7">
    <location>
        <position position="28"/>
    </location>
    <ligand>
        <name>Na(+)</name>
        <dbReference type="ChEBI" id="CHEBI:29101"/>
        <label>1</label>
    </ligand>
</feature>
<keyword evidence="8" id="KW-1015">Disulfide bond</keyword>
<evidence type="ECO:0000313" key="10">
    <source>
        <dbReference type="EMBL" id="CAD5205537.1"/>
    </source>
</evidence>
<keyword evidence="2" id="KW-0813">Transport</keyword>
<evidence type="ECO:0000256" key="1">
    <source>
        <dbReference type="ARBA" id="ARBA00004141"/>
    </source>
</evidence>
<evidence type="ECO:0000256" key="7">
    <source>
        <dbReference type="PIRSR" id="PIRSR600175-1"/>
    </source>
</evidence>
<feature type="transmembrane region" description="Helical" evidence="9">
    <location>
        <begin position="218"/>
        <end position="239"/>
    </location>
</feature>
<dbReference type="InterPro" id="IPR037272">
    <property type="entry name" value="SNS_sf"/>
</dbReference>
<dbReference type="Proteomes" id="UP000783686">
    <property type="component" value="Unassembled WGS sequence"/>
</dbReference>
<dbReference type="PROSITE" id="PS50267">
    <property type="entry name" value="NA_NEUROTRAN_SYMP_3"/>
    <property type="match status" value="1"/>
</dbReference>
<dbReference type="GO" id="GO:0046872">
    <property type="term" value="F:metal ion binding"/>
    <property type="evidence" value="ECO:0007669"/>
    <property type="project" value="UniProtKB-KW"/>
</dbReference>
<feature type="disulfide bond" evidence="8">
    <location>
        <begin position="128"/>
        <end position="137"/>
    </location>
</feature>
<evidence type="ECO:0000256" key="9">
    <source>
        <dbReference type="SAM" id="Phobius"/>
    </source>
</evidence>
<feature type="binding site" evidence="7">
    <location>
        <position position="24"/>
    </location>
    <ligand>
        <name>Na(+)</name>
        <dbReference type="ChEBI" id="CHEBI:29101"/>
        <label>1</label>
    </ligand>
</feature>
<dbReference type="PANTHER" id="PTHR11616:SF326">
    <property type="entry name" value="SODIUM-DEPENDENT TRANSPORTER SNF-5"/>
    <property type="match status" value="1"/>
</dbReference>
<feature type="transmembrane region" description="Helical" evidence="9">
    <location>
        <begin position="424"/>
        <end position="450"/>
    </location>
</feature>
<feature type="transmembrane region" description="Helical" evidence="9">
    <location>
        <begin position="251"/>
        <end position="276"/>
    </location>
</feature>
<feature type="transmembrane region" description="Helical" evidence="9">
    <location>
        <begin position="12"/>
        <end position="30"/>
    </location>
</feature>
<evidence type="ECO:0008006" key="12">
    <source>
        <dbReference type="Google" id="ProtNLM"/>
    </source>
</evidence>
<dbReference type="Pfam" id="PF00209">
    <property type="entry name" value="SNF"/>
    <property type="match status" value="1"/>
</dbReference>
<dbReference type="Proteomes" id="UP000614601">
    <property type="component" value="Unassembled WGS sequence"/>
</dbReference>
<dbReference type="EMBL" id="CAJFCW020000001">
    <property type="protein sequence ID" value="CAG9077941.1"/>
    <property type="molecule type" value="Genomic_DNA"/>
</dbReference>
<dbReference type="GO" id="GO:0005332">
    <property type="term" value="F:gamma-aminobutyric acid:sodium:chloride symporter activity"/>
    <property type="evidence" value="ECO:0007669"/>
    <property type="project" value="TreeGrafter"/>
</dbReference>
<dbReference type="SUPFAM" id="SSF161070">
    <property type="entry name" value="SNF-like"/>
    <property type="match status" value="1"/>
</dbReference>
<keyword evidence="6 9" id="KW-0472">Membrane</keyword>
<feature type="binding site" evidence="7">
    <location>
        <position position="396"/>
    </location>
    <ligand>
        <name>Na(+)</name>
        <dbReference type="ChEBI" id="CHEBI:29101"/>
        <label>1</label>
    </ligand>
</feature>
<gene>
    <name evidence="10" type="ORF">BOKJ2_LOCUS221</name>
</gene>
<feature type="transmembrane region" description="Helical" evidence="9">
    <location>
        <begin position="325"/>
        <end position="349"/>
    </location>
</feature>
<feature type="binding site" evidence="7">
    <location>
        <position position="23"/>
    </location>
    <ligand>
        <name>Na(+)</name>
        <dbReference type="ChEBI" id="CHEBI:29101"/>
        <label>1</label>
    </ligand>
</feature>
<feature type="transmembrane region" description="Helical" evidence="9">
    <location>
        <begin position="90"/>
        <end position="116"/>
    </location>
</feature>
<proteinExistence type="predicted"/>
<keyword evidence="3 9" id="KW-0812">Transmembrane</keyword>
<evidence type="ECO:0000256" key="6">
    <source>
        <dbReference type="ARBA" id="ARBA00023136"/>
    </source>
</evidence>
<feature type="transmembrane region" description="Helical" evidence="9">
    <location>
        <begin position="296"/>
        <end position="313"/>
    </location>
</feature>
<sequence>MTHKPRAQWGNKYQFILTSISYAVGLGNIWRFPALVYEQKGGAFLIPYFICSFIVGFPLLYMELSLGQFAKAGPAVCYGRIRPILQGLGWAMITLSLLVSVYYNMIVAWSLIYIYMILTGQSWRWSSCENDFNTIFCSSGLEDARCSELLSRTLNHTVKAFFFNRTCYESSNVHMRAIQSELHATLGAVSPAEEFFENFILERNPTLDSLGGLNWKLVGAYFAAWTITTLSLSQGVKLIGKLAYFTSTIPYIIIVILFIRSVTLEGAMIGMDFYLFSPDLTTLYDLSTWRAAATHVSYSLSVGFGGILSLASYNVKTHNCYRDAFLVTVADAIMSLFGGTAVFSVLGFMSHQLELPISEVVQSGTGLAFVAYPEALARMPLSTVWSLLFFVMIWILGVSTQFGYGEVIVTALGDQFPFIAKHKFPTAIVCCFTLFCCGLIMCTRSGIYFFNIFNDYSSSFSLEIVLLLEAVLLCHIYGYTNYKLDIEEMFGKAKTKLAKIFGPSGIWISIVWKYIAPTVAVIIFAFSLLTQIENDLTYGKGARLYRLPRWCIGFGWCISILPLIFLPIFAFYNFNKFKKRNMPLAELFKVQPKWPSANRHRFEGVERTKF</sequence>
<comment type="subcellular location">
    <subcellularLocation>
        <location evidence="1">Membrane</location>
        <topology evidence="1">Multi-pass membrane protein</topology>
    </subcellularLocation>
</comment>
<accession>A0A811JQ91</accession>